<name>A0ABQ6N1A8_9STRA</name>
<dbReference type="EMBL" id="BRYB01003485">
    <property type="protein sequence ID" value="GMI37583.1"/>
    <property type="molecule type" value="Genomic_DNA"/>
</dbReference>
<feature type="compositionally biased region" description="Low complexity" evidence="1">
    <location>
        <begin position="484"/>
        <end position="501"/>
    </location>
</feature>
<dbReference type="InterPro" id="IPR002048">
    <property type="entry name" value="EF_hand_dom"/>
</dbReference>
<accession>A0ABQ6N1A8</accession>
<evidence type="ECO:0000256" key="1">
    <source>
        <dbReference type="SAM" id="MobiDB-lite"/>
    </source>
</evidence>
<dbReference type="PROSITE" id="PS50222">
    <property type="entry name" value="EF_HAND_2"/>
    <property type="match status" value="1"/>
</dbReference>
<evidence type="ECO:0000259" key="2">
    <source>
        <dbReference type="PROSITE" id="PS50222"/>
    </source>
</evidence>
<feature type="compositionally biased region" description="Basic and acidic residues" evidence="1">
    <location>
        <begin position="349"/>
        <end position="364"/>
    </location>
</feature>
<proteinExistence type="predicted"/>
<feature type="region of interest" description="Disordered" evidence="1">
    <location>
        <begin position="601"/>
        <end position="622"/>
    </location>
</feature>
<feature type="region of interest" description="Disordered" evidence="1">
    <location>
        <begin position="349"/>
        <end position="395"/>
    </location>
</feature>
<keyword evidence="4" id="KW-1185">Reference proteome</keyword>
<feature type="compositionally biased region" description="Low complexity" evidence="1">
    <location>
        <begin position="548"/>
        <end position="564"/>
    </location>
</feature>
<sequence>MPPKKNKKKGGRNSPTPEPDLEALAAEALALVTPMITSMIDDSITKASNIGVEKEQRVRAATVAACMCMRFQEGVTSCVPPVLIGDEGDDLHTWLNPSSDEMAPILQEPAPSDIDRQATRNISTMDALPDFLKSQRTAKVKHPPMLARQQTMMHSRSVPNMKVGPASYGFKQLQDDPRADIERLESLFDIIDLNRSETITLDEMQWFLELQSQSIKRTEFQMIVEGMGIEGANAPLSRHNFVEFLLIRLAEDPKACFEVREVPKVPLDPNRVNDSKILKKLLEQKERERKAAKQKPRTQSSWRGSVRSKGAGHEMKTSFVIKTWEELESIRASIPNFLELHVSKIEDYDPEKAERLRKLRESQGKKKKGKGRGKRAGTAPAGRDRGESGGGGGYDDGASAFDPYYVKAPALQKGIEEQDTLEVKEGVVMKQQVPDRPSTATVRNGGDFPYNSDHLSRTQFEHKKNPELYKDEDKDDDEVAPEASRLSGGSRRGSQSSGRESPVGRVSKSPNAEILAVVEGEEDGNHPGMRGGKRSESPTDFGSPETMGGLPPRGSPVLSLSVSPSLMRRADETARARFAEEQEKLRAKKLVEERERNLIKEIGTGGGGDVMLGTLPPKSVRDNRSSLKKLASSFAVRDRPKSATGMSNGKRAAVRLQRALEFEKKYEGGVGARPSTASGH</sequence>
<dbReference type="InterPro" id="IPR011992">
    <property type="entry name" value="EF-hand-dom_pair"/>
</dbReference>
<protein>
    <recommendedName>
        <fullName evidence="2">EF-hand domain-containing protein</fullName>
    </recommendedName>
</protein>
<gene>
    <name evidence="3" type="ORF">TeGR_g5234</name>
</gene>
<feature type="domain" description="EF-hand" evidence="2">
    <location>
        <begin position="179"/>
        <end position="214"/>
    </location>
</feature>
<evidence type="ECO:0000313" key="3">
    <source>
        <dbReference type="EMBL" id="GMI37583.1"/>
    </source>
</evidence>
<organism evidence="3 4">
    <name type="scientific">Tetraparma gracilis</name>
    <dbReference type="NCBI Taxonomy" id="2962635"/>
    <lineage>
        <taxon>Eukaryota</taxon>
        <taxon>Sar</taxon>
        <taxon>Stramenopiles</taxon>
        <taxon>Ochrophyta</taxon>
        <taxon>Bolidophyceae</taxon>
        <taxon>Parmales</taxon>
        <taxon>Triparmaceae</taxon>
        <taxon>Tetraparma</taxon>
    </lineage>
</organism>
<dbReference type="Proteomes" id="UP001165060">
    <property type="component" value="Unassembled WGS sequence"/>
</dbReference>
<reference evidence="3 4" key="1">
    <citation type="journal article" date="2023" name="Commun. Biol.">
        <title>Genome analysis of Parmales, the sister group of diatoms, reveals the evolutionary specialization of diatoms from phago-mixotrophs to photoautotrophs.</title>
        <authorList>
            <person name="Ban H."/>
            <person name="Sato S."/>
            <person name="Yoshikawa S."/>
            <person name="Yamada K."/>
            <person name="Nakamura Y."/>
            <person name="Ichinomiya M."/>
            <person name="Sato N."/>
            <person name="Blanc-Mathieu R."/>
            <person name="Endo H."/>
            <person name="Kuwata A."/>
            <person name="Ogata H."/>
        </authorList>
    </citation>
    <scope>NUCLEOTIDE SEQUENCE [LARGE SCALE GENOMIC DNA]</scope>
</reference>
<feature type="region of interest" description="Disordered" evidence="1">
    <location>
        <begin position="286"/>
        <end position="310"/>
    </location>
</feature>
<feature type="compositionally biased region" description="Basic residues" evidence="1">
    <location>
        <begin position="365"/>
        <end position="375"/>
    </location>
</feature>
<comment type="caution">
    <text evidence="3">The sequence shown here is derived from an EMBL/GenBank/DDBJ whole genome shotgun (WGS) entry which is preliminary data.</text>
</comment>
<feature type="compositionally biased region" description="Basic and acidic residues" evidence="1">
    <location>
        <begin position="454"/>
        <end position="472"/>
    </location>
</feature>
<feature type="region of interest" description="Disordered" evidence="1">
    <location>
        <begin position="427"/>
        <end position="564"/>
    </location>
</feature>
<dbReference type="SUPFAM" id="SSF47473">
    <property type="entry name" value="EF-hand"/>
    <property type="match status" value="1"/>
</dbReference>
<evidence type="ECO:0000313" key="4">
    <source>
        <dbReference type="Proteomes" id="UP001165060"/>
    </source>
</evidence>